<dbReference type="PROSITE" id="PS00237">
    <property type="entry name" value="G_PROTEIN_RECEP_F1_1"/>
    <property type="match status" value="1"/>
</dbReference>
<feature type="transmembrane region" description="Helical" evidence="11">
    <location>
        <begin position="21"/>
        <end position="48"/>
    </location>
</feature>
<evidence type="ECO:0000256" key="10">
    <source>
        <dbReference type="RuleBase" id="RU000688"/>
    </source>
</evidence>
<feature type="domain" description="G-protein coupled receptors family 1 profile" evidence="12">
    <location>
        <begin position="41"/>
        <end position="278"/>
    </location>
</feature>
<dbReference type="GO" id="GO:0004930">
    <property type="term" value="F:G protein-coupled receptor activity"/>
    <property type="evidence" value="ECO:0007669"/>
    <property type="project" value="UniProtKB-KW"/>
</dbReference>
<protein>
    <recommendedName>
        <fullName evidence="11">Olfactory receptor</fullName>
    </recommendedName>
</protein>
<comment type="subcellular location">
    <subcellularLocation>
        <location evidence="1 11">Cell membrane</location>
        <topology evidence="1 11">Multi-pass membrane protein</topology>
    </subcellularLocation>
</comment>
<keyword evidence="4 11" id="KW-0552">Olfaction</keyword>
<evidence type="ECO:0000256" key="1">
    <source>
        <dbReference type="ARBA" id="ARBA00004651"/>
    </source>
</evidence>
<comment type="similarity">
    <text evidence="10">Belongs to the G-protein coupled receptor 1 family.</text>
</comment>
<dbReference type="EMBL" id="WNYA01000001">
    <property type="protein sequence ID" value="KAG8596288.1"/>
    <property type="molecule type" value="Genomic_DNA"/>
</dbReference>
<evidence type="ECO:0000256" key="11">
    <source>
        <dbReference type="RuleBase" id="RU363047"/>
    </source>
</evidence>
<dbReference type="GO" id="GO:0005886">
    <property type="term" value="C:plasma membrane"/>
    <property type="evidence" value="ECO:0007669"/>
    <property type="project" value="UniProtKB-SubCell"/>
</dbReference>
<dbReference type="InterPro" id="IPR000725">
    <property type="entry name" value="Olfact_rcpt"/>
</dbReference>
<evidence type="ECO:0000313" key="14">
    <source>
        <dbReference type="Proteomes" id="UP000824782"/>
    </source>
</evidence>
<dbReference type="Proteomes" id="UP000824782">
    <property type="component" value="Unassembled WGS sequence"/>
</dbReference>
<evidence type="ECO:0000256" key="2">
    <source>
        <dbReference type="ARBA" id="ARBA00022475"/>
    </source>
</evidence>
<keyword evidence="3 10" id="KW-0812">Transmembrane</keyword>
<accession>A0AAV7DJE6</accession>
<evidence type="ECO:0000256" key="9">
    <source>
        <dbReference type="ARBA" id="ARBA00023224"/>
    </source>
</evidence>
<dbReference type="PRINTS" id="PR00245">
    <property type="entry name" value="OLFACTORYR"/>
</dbReference>
<dbReference type="PANTHER" id="PTHR26454:SF1">
    <property type="entry name" value="OLFACTORY RECEPTOR"/>
    <property type="match status" value="1"/>
</dbReference>
<reference evidence="13" key="1">
    <citation type="thesis" date="2020" institute="ProQuest LLC" country="789 East Eisenhower Parkway, Ann Arbor, MI, USA">
        <title>Comparative Genomics and Chromosome Evolution.</title>
        <authorList>
            <person name="Mudd A.B."/>
        </authorList>
    </citation>
    <scope>NUCLEOTIDE SEQUENCE</scope>
    <source>
        <strain evidence="13">237g6f4</strain>
        <tissue evidence="13">Blood</tissue>
    </source>
</reference>
<dbReference type="InterPro" id="IPR017452">
    <property type="entry name" value="GPCR_Rhodpsn_7TM"/>
</dbReference>
<feature type="transmembrane region" description="Helical" evidence="11">
    <location>
        <begin position="102"/>
        <end position="128"/>
    </location>
</feature>
<feature type="transmembrane region" description="Helical" evidence="11">
    <location>
        <begin position="60"/>
        <end position="82"/>
    </location>
</feature>
<dbReference type="SUPFAM" id="SSF81321">
    <property type="entry name" value="Family A G protein-coupled receptor-like"/>
    <property type="match status" value="1"/>
</dbReference>
<feature type="transmembrane region" description="Helical" evidence="11">
    <location>
        <begin position="140"/>
        <end position="164"/>
    </location>
</feature>
<dbReference type="Gene3D" id="1.20.1070.10">
    <property type="entry name" value="Rhodopsin 7-helix transmembrane proteins"/>
    <property type="match status" value="1"/>
</dbReference>
<feature type="non-terminal residue" evidence="13">
    <location>
        <position position="278"/>
    </location>
</feature>
<feature type="transmembrane region" description="Helical" evidence="11">
    <location>
        <begin position="199"/>
        <end position="225"/>
    </location>
</feature>
<evidence type="ECO:0000256" key="5">
    <source>
        <dbReference type="ARBA" id="ARBA00022989"/>
    </source>
</evidence>
<dbReference type="PANTHER" id="PTHR26454">
    <property type="entry name" value="OLFACTORY RECEPTOR"/>
    <property type="match status" value="1"/>
</dbReference>
<dbReference type="PRINTS" id="PR00237">
    <property type="entry name" value="GPCRRHODOPSN"/>
</dbReference>
<feature type="transmembrane region" description="Helical" evidence="11">
    <location>
        <begin position="237"/>
        <end position="259"/>
    </location>
</feature>
<dbReference type="PROSITE" id="PS50262">
    <property type="entry name" value="G_PROTEIN_RECEP_F1_2"/>
    <property type="match status" value="1"/>
</dbReference>
<dbReference type="InterPro" id="IPR000276">
    <property type="entry name" value="GPCR_Rhodpsn"/>
</dbReference>
<evidence type="ECO:0000313" key="13">
    <source>
        <dbReference type="EMBL" id="KAG8596288.1"/>
    </source>
</evidence>
<gene>
    <name evidence="13" type="ORF">GDO81_001821</name>
</gene>
<keyword evidence="5 11" id="KW-1133">Transmembrane helix</keyword>
<keyword evidence="6 10" id="KW-0297">G-protein coupled receptor</keyword>
<evidence type="ECO:0000256" key="6">
    <source>
        <dbReference type="ARBA" id="ARBA00023040"/>
    </source>
</evidence>
<keyword evidence="7 11" id="KW-0472">Membrane</keyword>
<name>A0AAV7DJE6_ENGPU</name>
<keyword evidence="2 11" id="KW-1003">Cell membrane</keyword>
<keyword evidence="9 10" id="KW-0807">Transducer</keyword>
<dbReference type="GO" id="GO:0004984">
    <property type="term" value="F:olfactory receptor activity"/>
    <property type="evidence" value="ECO:0007669"/>
    <property type="project" value="InterPro"/>
</dbReference>
<proteinExistence type="inferred from homology"/>
<organism evidence="13 14">
    <name type="scientific">Engystomops pustulosus</name>
    <name type="common">Tungara frog</name>
    <name type="synonym">Physalaemus pustulosus</name>
    <dbReference type="NCBI Taxonomy" id="76066"/>
    <lineage>
        <taxon>Eukaryota</taxon>
        <taxon>Metazoa</taxon>
        <taxon>Chordata</taxon>
        <taxon>Craniata</taxon>
        <taxon>Vertebrata</taxon>
        <taxon>Euteleostomi</taxon>
        <taxon>Amphibia</taxon>
        <taxon>Batrachia</taxon>
        <taxon>Anura</taxon>
        <taxon>Neobatrachia</taxon>
        <taxon>Hyloidea</taxon>
        <taxon>Leptodactylidae</taxon>
        <taxon>Leiuperinae</taxon>
        <taxon>Engystomops</taxon>
    </lineage>
</organism>
<evidence type="ECO:0000256" key="8">
    <source>
        <dbReference type="ARBA" id="ARBA00023170"/>
    </source>
</evidence>
<comment type="caution">
    <text evidence="13">The sequence shown here is derived from an EMBL/GenBank/DDBJ whole genome shotgun (WGS) entry which is preliminary data.</text>
</comment>
<keyword evidence="11" id="KW-0716">Sensory transduction</keyword>
<evidence type="ECO:0000259" key="12">
    <source>
        <dbReference type="PROSITE" id="PS50262"/>
    </source>
</evidence>
<evidence type="ECO:0000256" key="4">
    <source>
        <dbReference type="ARBA" id="ARBA00022725"/>
    </source>
</evidence>
<dbReference type="FunFam" id="1.20.1070.10:FF:000015">
    <property type="entry name" value="Olfactory receptor"/>
    <property type="match status" value="1"/>
</dbReference>
<dbReference type="Pfam" id="PF13853">
    <property type="entry name" value="7tm_4"/>
    <property type="match status" value="1"/>
</dbReference>
<keyword evidence="8 10" id="KW-0675">Receptor</keyword>
<evidence type="ECO:0000256" key="3">
    <source>
        <dbReference type="ARBA" id="ARBA00022692"/>
    </source>
</evidence>
<dbReference type="InterPro" id="IPR047132">
    <property type="entry name" value="Olfact_rcpt_6C-like"/>
</dbReference>
<dbReference type="AlphaFoldDB" id="A0AAV7DJE6"/>
<evidence type="ECO:0000256" key="7">
    <source>
        <dbReference type="ARBA" id="ARBA00023136"/>
    </source>
</evidence>
<sequence>MEDINGTLLDQFILKGFPGSVLLHTIMFIVLLLVYIVTLAGNILIVFIVCTDYRLHSPMYMFLVCLSCLEILAISTVVPKFLVILISESQTISKVGCFVQSYLYYFVSTSDLLLLTVMSIDRCVAICLPLRYSSIMLKSICISLMIACLIPPFFTLLYPTIIIANLPFCGHVLNHFFCDSAAMLKLICVDISLIKLNTILSSIFILIGCLIITTLSYILIVITVIRMPTDKGRQKTFSTCLSHLTMLSIFFGSAIFILIRPPKEYSVETDKMVNLVST</sequence>
<keyword evidence="14" id="KW-1185">Reference proteome</keyword>